<dbReference type="AlphaFoldDB" id="A0A8E1WI10"/>
<comment type="caution">
    <text evidence="1">The sequence shown here is derived from an EMBL/GenBank/DDBJ whole genome shotgun (WGS) entry which is preliminary data.</text>
</comment>
<dbReference type="Proteomes" id="UP000532373">
    <property type="component" value="Unassembled WGS sequence"/>
</dbReference>
<evidence type="ECO:0000313" key="2">
    <source>
        <dbReference type="Proteomes" id="UP000532373"/>
    </source>
</evidence>
<protein>
    <submittedName>
        <fullName evidence="1">Uncharacterized protein</fullName>
    </submittedName>
</protein>
<proteinExistence type="predicted"/>
<gene>
    <name evidence="1" type="ORF">HNQ96_004774</name>
</gene>
<accession>A0A8E1WI10</accession>
<sequence>MRRQLHKLALGRGQDIGHVIAHQRCVIKKADERRDRLIDAWDVDRMVAAQDDGECARRQDFLHPMLDIGVALDRIGVDDVGVANVDDADITAEIGGIVLVIVCPGVTK</sequence>
<dbReference type="EMBL" id="JACHGI010000012">
    <property type="protein sequence ID" value="MBB6468887.1"/>
    <property type="molecule type" value="Genomic_DNA"/>
</dbReference>
<evidence type="ECO:0000313" key="1">
    <source>
        <dbReference type="EMBL" id="MBB6468887.1"/>
    </source>
</evidence>
<organism evidence="1 2">
    <name type="scientific">Aminobacter carboxidus</name>
    <dbReference type="NCBI Taxonomy" id="376165"/>
    <lineage>
        <taxon>Bacteria</taxon>
        <taxon>Pseudomonadati</taxon>
        <taxon>Pseudomonadota</taxon>
        <taxon>Alphaproteobacteria</taxon>
        <taxon>Hyphomicrobiales</taxon>
        <taxon>Phyllobacteriaceae</taxon>
        <taxon>Aminobacter</taxon>
    </lineage>
</organism>
<name>A0A8E1WI10_9HYPH</name>
<reference evidence="1 2" key="1">
    <citation type="submission" date="2020-08" db="EMBL/GenBank/DDBJ databases">
        <title>Genomic Encyclopedia of Type Strains, Phase IV (KMG-IV): sequencing the most valuable type-strain genomes for metagenomic binning, comparative biology and taxonomic classification.</title>
        <authorList>
            <person name="Goeker M."/>
        </authorList>
    </citation>
    <scope>NUCLEOTIDE SEQUENCE [LARGE SCALE GENOMIC DNA]</scope>
    <source>
        <strain evidence="1 2">DSM 17454</strain>
    </source>
</reference>